<gene>
    <name evidence="2" type="ORF">K0O23_12400</name>
</gene>
<dbReference type="PANTHER" id="PTHR42834:SF1">
    <property type="entry name" value="ENDONUCLEASE_EXONUCLEASE_PHOSPHATASE FAMILY PROTEIN (AFU_ORTHOLOGUE AFUA_3G09210)"/>
    <property type="match status" value="1"/>
</dbReference>
<dbReference type="PANTHER" id="PTHR42834">
    <property type="entry name" value="ENDONUCLEASE/EXONUCLEASE/PHOSPHATASE FAMILY PROTEIN (AFU_ORTHOLOGUE AFUA_3G09210)"/>
    <property type="match status" value="1"/>
</dbReference>
<proteinExistence type="predicted"/>
<reference evidence="2 3" key="1">
    <citation type="journal article" date="2016" name="Int. J. Syst. Evol. Microbiol.">
        <title>Pontibacter aydingkolensis sp. nov., isolated from soil of a salt lake.</title>
        <authorList>
            <person name="Osman G."/>
            <person name="Zhang T."/>
            <person name="Lou K."/>
            <person name="Gao Y."/>
            <person name="Chang W."/>
            <person name="Lin Q."/>
            <person name="Yang H.M."/>
            <person name="Huo X.D."/>
            <person name="Wang N."/>
        </authorList>
    </citation>
    <scope>NUCLEOTIDE SEQUENCE [LARGE SCALE GENOMIC DNA]</scope>
    <source>
        <strain evidence="2 3">KACC 19255</strain>
    </source>
</reference>
<dbReference type="EMBL" id="JAHYXK010000009">
    <property type="protein sequence ID" value="MBW7467867.1"/>
    <property type="molecule type" value="Genomic_DNA"/>
</dbReference>
<sequence>MRHGIKTLLLIFTLSILVGCSRVFAPSSTGKLYTIAFYNTQNLFDTLDDPNKADDAFTPAGSMKWDQAKYNRKIEKLAGAIAPIGGGNGPAVIGLTEVENALVLQDLIKSPALRKHRYAYIHFESGDEQGLDLALLYKSKDFKVEKQLSIKVDYPGNFTGKDILQVNGKLQGKPLTVFVNHWPARATTRRGQQDYSRLRAAAATLRKEINAIQASNPDANIIVMGDFDAEPKTAVMEKVLQATGRPNPYYKEELFNTFYMHYVNGLGSYYSRGDFKMLDQILVSKSLIGGTELEFVRGSAKIHDAEELKFLYGKYKNTPLPTFSGNTYFGGASDHFPVFIKVRKVRK</sequence>
<accession>A0ABS7CVL5</accession>
<comment type="caution">
    <text evidence="2">The sequence shown here is derived from an EMBL/GenBank/DDBJ whole genome shotgun (WGS) entry which is preliminary data.</text>
</comment>
<dbReference type="SUPFAM" id="SSF56219">
    <property type="entry name" value="DNase I-like"/>
    <property type="match status" value="1"/>
</dbReference>
<dbReference type="InterPro" id="IPR036691">
    <property type="entry name" value="Endo/exonu/phosph_ase_sf"/>
</dbReference>
<evidence type="ECO:0000313" key="2">
    <source>
        <dbReference type="EMBL" id="MBW7467867.1"/>
    </source>
</evidence>
<evidence type="ECO:0000259" key="1">
    <source>
        <dbReference type="Pfam" id="PF19580"/>
    </source>
</evidence>
<dbReference type="Proteomes" id="UP000813018">
    <property type="component" value="Unassembled WGS sequence"/>
</dbReference>
<dbReference type="Gene3D" id="3.60.10.10">
    <property type="entry name" value="Endonuclease/exonuclease/phosphatase"/>
    <property type="match status" value="1"/>
</dbReference>
<dbReference type="PROSITE" id="PS51257">
    <property type="entry name" value="PROKAR_LIPOPROTEIN"/>
    <property type="match status" value="1"/>
</dbReference>
<keyword evidence="3" id="KW-1185">Reference proteome</keyword>
<dbReference type="InterPro" id="IPR005135">
    <property type="entry name" value="Endo/exonuclease/phosphatase"/>
</dbReference>
<name>A0ABS7CVL5_9BACT</name>
<dbReference type="RefSeq" id="WP_219877740.1">
    <property type="nucleotide sequence ID" value="NZ_JAHYXK010000009.1"/>
</dbReference>
<dbReference type="Pfam" id="PF19580">
    <property type="entry name" value="Exo_endo_phos_3"/>
    <property type="match status" value="1"/>
</dbReference>
<organism evidence="2 3">
    <name type="scientific">Pontibacter aydingkolensis</name>
    <dbReference type="NCBI Taxonomy" id="1911536"/>
    <lineage>
        <taxon>Bacteria</taxon>
        <taxon>Pseudomonadati</taxon>
        <taxon>Bacteroidota</taxon>
        <taxon>Cytophagia</taxon>
        <taxon>Cytophagales</taxon>
        <taxon>Hymenobacteraceae</taxon>
        <taxon>Pontibacter</taxon>
    </lineage>
</organism>
<protein>
    <recommendedName>
        <fullName evidence="1">Endonuclease/exonuclease/phosphatase domain-containing protein</fullName>
    </recommendedName>
</protein>
<feature type="domain" description="Endonuclease/exonuclease/phosphatase" evidence="1">
    <location>
        <begin position="34"/>
        <end position="344"/>
    </location>
</feature>
<evidence type="ECO:0000313" key="3">
    <source>
        <dbReference type="Proteomes" id="UP000813018"/>
    </source>
</evidence>